<evidence type="ECO:0000259" key="5">
    <source>
        <dbReference type="PROSITE" id="PS50125"/>
    </source>
</evidence>
<feature type="domain" description="Guanylate cyclase" evidence="5">
    <location>
        <begin position="1629"/>
        <end position="1765"/>
    </location>
</feature>
<dbReference type="InterPro" id="IPR050216">
    <property type="entry name" value="LRR_domain-containing"/>
</dbReference>
<feature type="compositionally biased region" description="Basic and acidic residues" evidence="4">
    <location>
        <begin position="73"/>
        <end position="87"/>
    </location>
</feature>
<dbReference type="STRING" id="215250.A0A316YLV4"/>
<reference evidence="7 8" key="1">
    <citation type="journal article" date="2018" name="Mol. Biol. Evol.">
        <title>Broad Genomic Sampling Reveals a Smut Pathogenic Ancestry of the Fungal Clade Ustilaginomycotina.</title>
        <authorList>
            <person name="Kijpornyongpan T."/>
            <person name="Mondo S.J."/>
            <person name="Barry K."/>
            <person name="Sandor L."/>
            <person name="Lee J."/>
            <person name="Lipzen A."/>
            <person name="Pangilinan J."/>
            <person name="LaButti K."/>
            <person name="Hainaut M."/>
            <person name="Henrissat B."/>
            <person name="Grigoriev I.V."/>
            <person name="Spatafora J.W."/>
            <person name="Aime M.C."/>
        </authorList>
    </citation>
    <scope>NUCLEOTIDE SEQUENCE [LARGE SCALE GENOMIC DNA]</scope>
    <source>
        <strain evidence="7 8">MCA 4198</strain>
    </source>
</reference>
<feature type="compositionally biased region" description="Polar residues" evidence="4">
    <location>
        <begin position="241"/>
        <end position="255"/>
    </location>
</feature>
<feature type="compositionally biased region" description="Low complexity" evidence="4">
    <location>
        <begin position="1035"/>
        <end position="1051"/>
    </location>
</feature>
<dbReference type="InterPro" id="IPR001611">
    <property type="entry name" value="Leu-rich_rpt"/>
</dbReference>
<dbReference type="Gene3D" id="3.80.10.10">
    <property type="entry name" value="Ribonuclease Inhibitor"/>
    <property type="match status" value="4"/>
</dbReference>
<dbReference type="GeneID" id="37040711"/>
<dbReference type="PANTHER" id="PTHR48051:SF1">
    <property type="entry name" value="RAS SUPPRESSOR PROTEIN 1"/>
    <property type="match status" value="1"/>
</dbReference>
<dbReference type="Pfam" id="PF00211">
    <property type="entry name" value="Guanylate_cyc"/>
    <property type="match status" value="1"/>
</dbReference>
<dbReference type="PROSITE" id="PS50125">
    <property type="entry name" value="GUANYLATE_CYCLASE_2"/>
    <property type="match status" value="1"/>
</dbReference>
<feature type="compositionally biased region" description="Low complexity" evidence="4">
    <location>
        <begin position="280"/>
        <end position="290"/>
    </location>
</feature>
<name>A0A316YLV4_9BASI</name>
<proteinExistence type="predicted"/>
<keyword evidence="3" id="KW-0677">Repeat</keyword>
<feature type="region of interest" description="Disordered" evidence="4">
    <location>
        <begin position="1005"/>
        <end position="1051"/>
    </location>
</feature>
<dbReference type="InterPro" id="IPR055071">
    <property type="entry name" value="RA_PHLPP-like"/>
</dbReference>
<dbReference type="GO" id="GO:0009190">
    <property type="term" value="P:cyclic nucleotide biosynthetic process"/>
    <property type="evidence" value="ECO:0007669"/>
    <property type="project" value="InterPro"/>
</dbReference>
<dbReference type="SUPFAM" id="SSF52058">
    <property type="entry name" value="L domain-like"/>
    <property type="match status" value="2"/>
</dbReference>
<dbReference type="Pfam" id="PF00481">
    <property type="entry name" value="PP2C"/>
    <property type="match status" value="1"/>
</dbReference>
<evidence type="ECO:0000256" key="4">
    <source>
        <dbReference type="SAM" id="MobiDB-lite"/>
    </source>
</evidence>
<dbReference type="Pfam" id="PF13855">
    <property type="entry name" value="LRR_8"/>
    <property type="match status" value="3"/>
</dbReference>
<dbReference type="FunFam" id="3.80.10.10:FF:000220">
    <property type="entry name" value="Adenylate cyclase AcyA"/>
    <property type="match status" value="1"/>
</dbReference>
<dbReference type="EMBL" id="KZ819636">
    <property type="protein sequence ID" value="PWN90357.1"/>
    <property type="molecule type" value="Genomic_DNA"/>
</dbReference>
<dbReference type="Gene3D" id="3.60.40.10">
    <property type="entry name" value="PPM-type phosphatase domain"/>
    <property type="match status" value="1"/>
</dbReference>
<evidence type="ECO:0000256" key="2">
    <source>
        <dbReference type="ARBA" id="ARBA00022723"/>
    </source>
</evidence>
<dbReference type="SUPFAM" id="SSF55073">
    <property type="entry name" value="Nucleotide cyclase"/>
    <property type="match status" value="1"/>
</dbReference>
<keyword evidence="8" id="KW-1185">Reference proteome</keyword>
<dbReference type="CDD" id="cd00143">
    <property type="entry name" value="PP2Cc"/>
    <property type="match status" value="1"/>
</dbReference>
<dbReference type="SMART" id="SM00369">
    <property type="entry name" value="LRR_TYP"/>
    <property type="match status" value="11"/>
</dbReference>
<dbReference type="SUPFAM" id="SSF81606">
    <property type="entry name" value="PP2C-like"/>
    <property type="match status" value="1"/>
</dbReference>
<dbReference type="Proteomes" id="UP000245768">
    <property type="component" value="Unassembled WGS sequence"/>
</dbReference>
<dbReference type="FunCoup" id="A0A316YLV4">
    <property type="interactions" value="83"/>
</dbReference>
<dbReference type="RefSeq" id="XP_025377555.1">
    <property type="nucleotide sequence ID" value="XM_025518795.1"/>
</dbReference>
<dbReference type="OrthoDB" id="2021138at2759"/>
<feature type="compositionally biased region" description="Basic and acidic residues" evidence="4">
    <location>
        <begin position="1793"/>
        <end position="1806"/>
    </location>
</feature>
<dbReference type="InterPro" id="IPR036457">
    <property type="entry name" value="PPM-type-like_dom_sf"/>
</dbReference>
<feature type="region of interest" description="Disordered" evidence="4">
    <location>
        <begin position="157"/>
        <end position="381"/>
    </location>
</feature>
<gene>
    <name evidence="7" type="ORF">FA10DRAFT_229618</name>
</gene>
<dbReference type="SMART" id="SM00364">
    <property type="entry name" value="LRR_BAC"/>
    <property type="match status" value="13"/>
</dbReference>
<feature type="compositionally biased region" description="Polar residues" evidence="4">
    <location>
        <begin position="333"/>
        <end position="342"/>
    </location>
</feature>
<evidence type="ECO:0000259" key="6">
    <source>
        <dbReference type="PROSITE" id="PS51746"/>
    </source>
</evidence>
<dbReference type="InterPro" id="IPR001932">
    <property type="entry name" value="PPM-type_phosphatase-like_dom"/>
</dbReference>
<feature type="region of interest" description="Disordered" evidence="4">
    <location>
        <begin position="456"/>
        <end position="510"/>
    </location>
</feature>
<feature type="compositionally biased region" description="Acidic residues" evidence="4">
    <location>
        <begin position="1807"/>
        <end position="1817"/>
    </location>
</feature>
<dbReference type="Pfam" id="PF23010">
    <property type="entry name" value="RA_3"/>
    <property type="match status" value="1"/>
</dbReference>
<protein>
    <recommendedName>
        <fullName evidence="9">Adenylate cyclase</fullName>
    </recommendedName>
</protein>
<organism evidence="7 8">
    <name type="scientific">Acaromyces ingoldii</name>
    <dbReference type="NCBI Taxonomy" id="215250"/>
    <lineage>
        <taxon>Eukaryota</taxon>
        <taxon>Fungi</taxon>
        <taxon>Dikarya</taxon>
        <taxon>Basidiomycota</taxon>
        <taxon>Ustilaginomycotina</taxon>
        <taxon>Exobasidiomycetes</taxon>
        <taxon>Exobasidiales</taxon>
        <taxon>Cryptobasidiaceae</taxon>
        <taxon>Acaromyces</taxon>
    </lineage>
</organism>
<dbReference type="SMART" id="SM00332">
    <property type="entry name" value="PP2Cc"/>
    <property type="match status" value="1"/>
</dbReference>
<dbReference type="InterPro" id="IPR001054">
    <property type="entry name" value="A/G_cyclase"/>
</dbReference>
<dbReference type="InParanoid" id="A0A316YLV4"/>
<evidence type="ECO:0000313" key="7">
    <source>
        <dbReference type="EMBL" id="PWN90357.1"/>
    </source>
</evidence>
<feature type="domain" description="PPM-type phosphatase" evidence="6">
    <location>
        <begin position="1266"/>
        <end position="1569"/>
    </location>
</feature>
<dbReference type="InterPro" id="IPR003591">
    <property type="entry name" value="Leu-rich_rpt_typical-subtyp"/>
</dbReference>
<feature type="region of interest" description="Disordered" evidence="4">
    <location>
        <begin position="36"/>
        <end position="136"/>
    </location>
</feature>
<evidence type="ECO:0000256" key="3">
    <source>
        <dbReference type="ARBA" id="ARBA00022737"/>
    </source>
</evidence>
<dbReference type="GO" id="GO:0046872">
    <property type="term" value="F:metal ion binding"/>
    <property type="evidence" value="ECO:0007669"/>
    <property type="project" value="UniProtKB-KW"/>
</dbReference>
<dbReference type="InterPro" id="IPR032675">
    <property type="entry name" value="LRR_dom_sf"/>
</dbReference>
<sequence length="2037" mass="221962">MVLNNSSNSGQVDKADVELSLDTDFDNIEDIVDLSKRQGSLVGPMNERLSPEGLNPTRPPLSPRSISSSMNTTRDRSSSLAGADRRPTAHTAISEPVLSRPPGPRRLASGPVPKSSPSSELRGGAKTLPPWTGSEVAVPTLRKISKEEAQQYVALGARPAPALLPPHAVDPRQRPGSAGSEHRPRGGLSDSVTNPSSILDGPRKSSVASVQSVHSGISPTSSVLDVTMPKPLATPMGDPAQRQSAGASGTWTSVSFADGSYRFPDSHDRPRADSLGPRKSSASSSNVTSSWMAPDSWAVQPKRARDHLRDEESGTDQSEGEDTDGPSDRTQERTSVGNSTVTHGHASSMDVSGSTTGYERRGTQDSISTTTSVDGPVNNGIFATQQDAPAIEYLNTSDTSDAQTLNSVSSHQVTLPPTPSSAGSTATRHGVRAGAIGIGSAAAAAAGKLGLHRPHRIKQQSSRPNTAGSIGAGGGAGLASALGGRVTEDDASSTYRMPSPIVTKRPSTVGQSNAGTCFLRVTLEDGSHKALQIALTATTSEIRAMLSRKAPSSVVHRMFVRDKGAERPLGESEKPGMLQRRRLLQAGYTEDDLVSDLGRDDNSFLLRFVYRPDSVTKIDSAALGSTETDFRALDLENRNLEMVPISLYRRAEWIQSLNLSGNPMTELPEDFINILTNLTTLRMSRLALKRVPPSIRSSQTLTHLDLSDNRIPELAHAALDEIPRLRSLKIQNNRLHDLPAYFARMDTLMDLNISNNRFDVFPIVLCQMKSLAQLDVSFNTISELPDELGQLVELQRLVLVGNNIVALPSSMSKLVNLQAVDVRRNMLQDVAAVFTLPKLEVLQCEENSLRNLQATIGPQLSRLNIGKNALSKASFTAEGTGVLTSLDLTSANLSKLDDDVLRRLPNLTHLVLDRNNFIVLPETIGQLRKLTSLSCTHNVLGTLPESIGQLSMLQELHVHNNNMKSLPDSIWRCGALHTLNLTSNLLEGFPDVPRIAGATSASVDLTASGTNPSPNALSPPPSNGNTLTIEEQRKGSTSSSTGGASGSANASARPPLALSLICLRMGDNKLSEEVFEVLAQLPNLEVLNLSCNEIFELPASSLRCHAKLTELYMSCNRLSTLPADELPGLQNLRILHLNGNKLSTLPAELGQVKSLVNLDVGNNLLKYNISNRQYDWNWNSNPSLRYLNLSGNKRFEIKSNPVVRAIESNDPYRSSRRTMVDTSDFSNLTHLRSLGLMDVTVTLQQMPDEHDDRRVRTSLSHINQMAYGISDALGKNEHLSVVDMVTPEFRNMPNECLFGIFAGREHGRAYSSRIAYHLSDWTKFRIAWEIESRRPRGSSTFTSPQEAEVPHILRRAFLRMEKEFADLLMAEASRRVSETMAGQYDPTFATPLLPLHKPEQSTVALAQRHTLNWKAGASAVVGYLVDRTLFIANVGDALAVLSKNSTAHLISTRHDPFDREETLRIRSAEGWVSLQGQVNDKLNISRAFGHYHLEPIVNAAPAVHTVHLTDSDEFIILANHTLWDKMSYQTAVDVARMERNDPMVAAQKLRDVAISFGAEDSIMVMVIAIGDLFDKARQSKNTGAAFESPLEMAAARKATRRGREERNIPGDLTLARLEREVAPPIGQVALVFTDIKNSTSLWETNGGMQTAMRLHNSLLRRQLRNIGGYEVKTEGDAFMVSFPSVTSALLWCFNVQLQLLRENWPQELLECEDGKEVYDANGELIYRGLSVRMGLHWGSPVCEADPITRRMDYFGPMVNRASRISGAADGGQILASRDAIAEFTTLLNAFDASTKKKSDPDQPEAQHDEEDEDEDESETLRMMHPNVSRDVTLLRRMGFGISDMGEKRLKGLETPEFLNLVYPTQLAGRQSTDNEGGQVAIPNPATMQPPRVFEPTVQLLSIDEIKQLGYLCLRLESLSEGHVFPGISELVQSKSSRPLSAGAPPTLGSIAAPATTSSSSVMTSALARAKAVESHVANHPEILICSIRDDAPDEELGNILHQLVVRIANCLAGLTIRQHLLEGGTKLDVEALLELFK</sequence>
<dbReference type="InterPro" id="IPR029787">
    <property type="entry name" value="Nucleotide_cyclase"/>
</dbReference>
<accession>A0A316YLV4</accession>
<keyword evidence="1" id="KW-0433">Leucine-rich repeat</keyword>
<dbReference type="PROSITE" id="PS51746">
    <property type="entry name" value="PPM_2"/>
    <property type="match status" value="1"/>
</dbReference>
<dbReference type="GO" id="GO:0005737">
    <property type="term" value="C:cytoplasm"/>
    <property type="evidence" value="ECO:0007669"/>
    <property type="project" value="TreeGrafter"/>
</dbReference>
<keyword evidence="2" id="KW-0479">Metal-binding</keyword>
<dbReference type="CDD" id="cd17214">
    <property type="entry name" value="RA_CYR1_like"/>
    <property type="match status" value="1"/>
</dbReference>
<dbReference type="Gene3D" id="3.30.70.1230">
    <property type="entry name" value="Nucleotide cyclase"/>
    <property type="match status" value="1"/>
</dbReference>
<dbReference type="PROSITE" id="PS51450">
    <property type="entry name" value="LRR"/>
    <property type="match status" value="2"/>
</dbReference>
<feature type="compositionally biased region" description="Polar residues" evidence="4">
    <location>
        <begin position="206"/>
        <end position="224"/>
    </location>
</feature>
<evidence type="ECO:0000256" key="1">
    <source>
        <dbReference type="ARBA" id="ARBA00022614"/>
    </source>
</evidence>
<feature type="compositionally biased region" description="Low complexity" evidence="4">
    <location>
        <begin position="157"/>
        <end position="167"/>
    </location>
</feature>
<feature type="region of interest" description="Disordered" evidence="4">
    <location>
        <begin position="406"/>
        <end position="428"/>
    </location>
</feature>
<dbReference type="PANTHER" id="PTHR48051">
    <property type="match status" value="1"/>
</dbReference>
<dbReference type="CDD" id="cd07302">
    <property type="entry name" value="CHD"/>
    <property type="match status" value="1"/>
</dbReference>
<dbReference type="GO" id="GO:0035556">
    <property type="term" value="P:intracellular signal transduction"/>
    <property type="evidence" value="ECO:0007669"/>
    <property type="project" value="InterPro"/>
</dbReference>
<evidence type="ECO:0008006" key="9">
    <source>
        <dbReference type="Google" id="ProtNLM"/>
    </source>
</evidence>
<dbReference type="SMART" id="SM00044">
    <property type="entry name" value="CYCc"/>
    <property type="match status" value="1"/>
</dbReference>
<feature type="compositionally biased region" description="Polar residues" evidence="4">
    <location>
        <begin position="406"/>
        <end position="427"/>
    </location>
</feature>
<feature type="region of interest" description="Disordered" evidence="4">
    <location>
        <begin position="1793"/>
        <end position="1822"/>
    </location>
</feature>
<evidence type="ECO:0000313" key="8">
    <source>
        <dbReference type="Proteomes" id="UP000245768"/>
    </source>
</evidence>
<feature type="compositionally biased region" description="Polar residues" evidence="4">
    <location>
        <begin position="364"/>
        <end position="373"/>
    </location>
</feature>